<organism evidence="1">
    <name type="scientific">viral metagenome</name>
    <dbReference type="NCBI Taxonomy" id="1070528"/>
    <lineage>
        <taxon>unclassified sequences</taxon>
        <taxon>metagenomes</taxon>
        <taxon>organismal metagenomes</taxon>
    </lineage>
</organism>
<dbReference type="AlphaFoldDB" id="A0A6C0KH96"/>
<proteinExistence type="predicted"/>
<sequence length="55" mass="6011">MLKLPFQTKHILIILIAFFGLVLLANSLRAVGLYEGLANKTTGTPVSTATTKYNF</sequence>
<accession>A0A6C0KH96</accession>
<dbReference type="EMBL" id="MN740895">
    <property type="protein sequence ID" value="QHU16999.1"/>
    <property type="molecule type" value="Genomic_DNA"/>
</dbReference>
<name>A0A6C0KH96_9ZZZZ</name>
<evidence type="ECO:0000313" key="1">
    <source>
        <dbReference type="EMBL" id="QHU16999.1"/>
    </source>
</evidence>
<reference evidence="1" key="1">
    <citation type="journal article" date="2020" name="Nature">
        <title>Giant virus diversity and host interactions through global metagenomics.</title>
        <authorList>
            <person name="Schulz F."/>
            <person name="Roux S."/>
            <person name="Paez-Espino D."/>
            <person name="Jungbluth S."/>
            <person name="Walsh D.A."/>
            <person name="Denef V.J."/>
            <person name="McMahon K.D."/>
            <person name="Konstantinidis K.T."/>
            <person name="Eloe-Fadrosh E.A."/>
            <person name="Kyrpides N.C."/>
            <person name="Woyke T."/>
        </authorList>
    </citation>
    <scope>NUCLEOTIDE SEQUENCE</scope>
    <source>
        <strain evidence="1">GVMAG-S-3300012000-53</strain>
    </source>
</reference>
<protein>
    <submittedName>
        <fullName evidence="1">Uncharacterized protein</fullName>
    </submittedName>
</protein>